<evidence type="ECO:0000313" key="5">
    <source>
        <dbReference type="EMBL" id="BBI34099.1"/>
    </source>
</evidence>
<dbReference type="Gene3D" id="3.40.50.2300">
    <property type="match status" value="2"/>
</dbReference>
<organism evidence="5 6">
    <name type="scientific">Cohnella abietis</name>
    <dbReference type="NCBI Taxonomy" id="2507935"/>
    <lineage>
        <taxon>Bacteria</taxon>
        <taxon>Bacillati</taxon>
        <taxon>Bacillota</taxon>
        <taxon>Bacilli</taxon>
        <taxon>Bacillales</taxon>
        <taxon>Paenibacillaceae</taxon>
        <taxon>Cohnella</taxon>
    </lineage>
</organism>
<evidence type="ECO:0000256" key="1">
    <source>
        <dbReference type="ARBA" id="ARBA00023015"/>
    </source>
</evidence>
<dbReference type="CDD" id="cd01392">
    <property type="entry name" value="HTH_LacI"/>
    <property type="match status" value="1"/>
</dbReference>
<sequence length="331" mass="37145">MVTKKEIADHLGISRTAVSLVLNNTPSSTISNETRHKILQAAKELGYRDIAVSPKLCYVLYDRDANDPRYMADLQIMEAKASSFNYGLVFMNISSTPESLNKLRKYLDNREIEGFILSGDVDEKLLELFRHSNTPYIFYGMPPFNQEEDLNFIAFDNKTLAFHATEHLFSLGHTRVALFIGSLDYHIHQLTLEGFREAHTSNGIPLDKSLIQISNDENGYELCKRAEMLQLNPTAIFCANTVIQFGALQYLQSTGVSVPHDVSLVGSGLSELVKVSSPQLTTYYVSEEEKAKTVTILLEIINNRNPEGTFSSRVTEFERFEGGTIAPCKLT</sequence>
<protein>
    <submittedName>
        <fullName evidence="5">DNA-binding transcriptional regulator CytR</fullName>
    </submittedName>
</protein>
<gene>
    <name evidence="5" type="primary">cytR_2</name>
    <name evidence="5" type="ORF">KCTCHS21_34980</name>
</gene>
<dbReference type="CDD" id="cd06267">
    <property type="entry name" value="PBP1_LacI_sugar_binding-like"/>
    <property type="match status" value="1"/>
</dbReference>
<dbReference type="AlphaFoldDB" id="A0A3T1D7R9"/>
<evidence type="ECO:0000256" key="2">
    <source>
        <dbReference type="ARBA" id="ARBA00023125"/>
    </source>
</evidence>
<dbReference type="Gene3D" id="1.10.260.40">
    <property type="entry name" value="lambda repressor-like DNA-binding domains"/>
    <property type="match status" value="1"/>
</dbReference>
<dbReference type="OrthoDB" id="2531027at2"/>
<keyword evidence="3" id="KW-0804">Transcription</keyword>
<dbReference type="PANTHER" id="PTHR30146:SF149">
    <property type="entry name" value="HTH-TYPE TRANSCRIPTIONAL REGULATOR EBGR"/>
    <property type="match status" value="1"/>
</dbReference>
<dbReference type="Proteomes" id="UP000289856">
    <property type="component" value="Chromosome"/>
</dbReference>
<feature type="domain" description="HTH lacI-type" evidence="4">
    <location>
        <begin position="2"/>
        <end position="48"/>
    </location>
</feature>
<dbReference type="InterPro" id="IPR010982">
    <property type="entry name" value="Lambda_DNA-bd_dom_sf"/>
</dbReference>
<dbReference type="SUPFAM" id="SSF53822">
    <property type="entry name" value="Periplasmic binding protein-like I"/>
    <property type="match status" value="1"/>
</dbReference>
<dbReference type="KEGG" id="cohn:KCTCHS21_34980"/>
<evidence type="ECO:0000313" key="6">
    <source>
        <dbReference type="Proteomes" id="UP000289856"/>
    </source>
</evidence>
<dbReference type="InterPro" id="IPR046335">
    <property type="entry name" value="LacI/GalR-like_sensor"/>
</dbReference>
<keyword evidence="6" id="KW-1185">Reference proteome</keyword>
<evidence type="ECO:0000259" key="4">
    <source>
        <dbReference type="PROSITE" id="PS50932"/>
    </source>
</evidence>
<keyword evidence="2 5" id="KW-0238">DNA-binding</keyword>
<dbReference type="Pfam" id="PF13377">
    <property type="entry name" value="Peripla_BP_3"/>
    <property type="match status" value="1"/>
</dbReference>
<accession>A0A3T1D7R9</accession>
<dbReference type="SUPFAM" id="SSF47413">
    <property type="entry name" value="lambda repressor-like DNA-binding domains"/>
    <property type="match status" value="1"/>
</dbReference>
<reference evidence="5 6" key="1">
    <citation type="submission" date="2019-01" db="EMBL/GenBank/DDBJ databases">
        <title>Complete genome sequence of Cohnella hallensis HS21 isolated from Korean fir (Abies koreana) rhizospheric soil.</title>
        <authorList>
            <person name="Jiang L."/>
            <person name="Kang S.W."/>
            <person name="Kim S."/>
            <person name="Jung J."/>
            <person name="Kim C.Y."/>
            <person name="Kim D.H."/>
            <person name="Kim S.W."/>
            <person name="Lee J."/>
        </authorList>
    </citation>
    <scope>NUCLEOTIDE SEQUENCE [LARGE SCALE GENOMIC DNA]</scope>
    <source>
        <strain evidence="5 6">HS21</strain>
    </source>
</reference>
<dbReference type="SMART" id="SM00354">
    <property type="entry name" value="HTH_LACI"/>
    <property type="match status" value="1"/>
</dbReference>
<dbReference type="InterPro" id="IPR000843">
    <property type="entry name" value="HTH_LacI"/>
</dbReference>
<dbReference type="InterPro" id="IPR028082">
    <property type="entry name" value="Peripla_BP_I"/>
</dbReference>
<keyword evidence="1" id="KW-0805">Transcription regulation</keyword>
<proteinExistence type="predicted"/>
<name>A0A3T1D7R9_9BACL</name>
<dbReference type="PANTHER" id="PTHR30146">
    <property type="entry name" value="LACI-RELATED TRANSCRIPTIONAL REPRESSOR"/>
    <property type="match status" value="1"/>
</dbReference>
<dbReference type="EMBL" id="AP019400">
    <property type="protein sequence ID" value="BBI34099.1"/>
    <property type="molecule type" value="Genomic_DNA"/>
</dbReference>
<dbReference type="PROSITE" id="PS50932">
    <property type="entry name" value="HTH_LACI_2"/>
    <property type="match status" value="1"/>
</dbReference>
<dbReference type="GO" id="GO:0000976">
    <property type="term" value="F:transcription cis-regulatory region binding"/>
    <property type="evidence" value="ECO:0007669"/>
    <property type="project" value="TreeGrafter"/>
</dbReference>
<evidence type="ECO:0000256" key="3">
    <source>
        <dbReference type="ARBA" id="ARBA00023163"/>
    </source>
</evidence>
<dbReference type="RefSeq" id="WP_130610891.1">
    <property type="nucleotide sequence ID" value="NZ_AP019400.1"/>
</dbReference>
<dbReference type="Pfam" id="PF00356">
    <property type="entry name" value="LacI"/>
    <property type="match status" value="1"/>
</dbReference>
<dbReference type="GO" id="GO:0003700">
    <property type="term" value="F:DNA-binding transcription factor activity"/>
    <property type="evidence" value="ECO:0007669"/>
    <property type="project" value="TreeGrafter"/>
</dbReference>